<evidence type="ECO:0000313" key="7">
    <source>
        <dbReference type="EMBL" id="KAF2964041.1"/>
    </source>
</evidence>
<protein>
    <recommendedName>
        <fullName evidence="6">Xylanolytic transcriptional activator regulatory domain-containing protein</fullName>
    </recommendedName>
</protein>
<feature type="domain" description="Xylanolytic transcriptional activator regulatory" evidence="6">
    <location>
        <begin position="173"/>
        <end position="244"/>
    </location>
</feature>
<dbReference type="GO" id="GO:0008270">
    <property type="term" value="F:zinc ion binding"/>
    <property type="evidence" value="ECO:0007669"/>
    <property type="project" value="InterPro"/>
</dbReference>
<proteinExistence type="predicted"/>
<evidence type="ECO:0000259" key="6">
    <source>
        <dbReference type="SMART" id="SM00906"/>
    </source>
</evidence>
<name>A0A7C8IHW0_9PEZI</name>
<dbReference type="CDD" id="cd12148">
    <property type="entry name" value="fungal_TF_MHR"/>
    <property type="match status" value="1"/>
</dbReference>
<keyword evidence="8" id="KW-1185">Reference proteome</keyword>
<evidence type="ECO:0000256" key="1">
    <source>
        <dbReference type="ARBA" id="ARBA00004123"/>
    </source>
</evidence>
<dbReference type="Proteomes" id="UP000481858">
    <property type="component" value="Unassembled WGS sequence"/>
</dbReference>
<comment type="subcellular location">
    <subcellularLocation>
        <location evidence="1">Nucleus</location>
    </subcellularLocation>
</comment>
<dbReference type="PANTHER" id="PTHR47338:SF7">
    <property type="entry name" value="ZN(II)2CYS6 TRANSCRIPTION FACTOR (EUROFUNG)"/>
    <property type="match status" value="1"/>
</dbReference>
<dbReference type="AlphaFoldDB" id="A0A7C8IHW0"/>
<evidence type="ECO:0000313" key="8">
    <source>
        <dbReference type="Proteomes" id="UP000481858"/>
    </source>
</evidence>
<dbReference type="GO" id="GO:0003677">
    <property type="term" value="F:DNA binding"/>
    <property type="evidence" value="ECO:0007669"/>
    <property type="project" value="InterPro"/>
</dbReference>
<dbReference type="GO" id="GO:0005634">
    <property type="term" value="C:nucleus"/>
    <property type="evidence" value="ECO:0007669"/>
    <property type="project" value="UniProtKB-SubCell"/>
</dbReference>
<keyword evidence="3" id="KW-0805">Transcription regulation</keyword>
<dbReference type="GO" id="GO:0000981">
    <property type="term" value="F:DNA-binding transcription factor activity, RNA polymerase II-specific"/>
    <property type="evidence" value="ECO:0007669"/>
    <property type="project" value="InterPro"/>
</dbReference>
<gene>
    <name evidence="7" type="ORF">GQX73_g9542</name>
</gene>
<dbReference type="InterPro" id="IPR050815">
    <property type="entry name" value="TF_fung"/>
</dbReference>
<evidence type="ECO:0000256" key="5">
    <source>
        <dbReference type="ARBA" id="ARBA00023242"/>
    </source>
</evidence>
<dbReference type="OrthoDB" id="103349at2759"/>
<dbReference type="SMART" id="SM00906">
    <property type="entry name" value="Fungal_trans"/>
    <property type="match status" value="1"/>
</dbReference>
<dbReference type="EMBL" id="WUBL01000169">
    <property type="protein sequence ID" value="KAF2964041.1"/>
    <property type="molecule type" value="Genomic_DNA"/>
</dbReference>
<comment type="caution">
    <text evidence="7">The sequence shown here is derived from an EMBL/GenBank/DDBJ whole genome shotgun (WGS) entry which is preliminary data.</text>
</comment>
<keyword evidence="4" id="KW-0804">Transcription</keyword>
<dbReference type="Pfam" id="PF04082">
    <property type="entry name" value="Fungal_trans"/>
    <property type="match status" value="1"/>
</dbReference>
<organism evidence="7 8">
    <name type="scientific">Xylaria multiplex</name>
    <dbReference type="NCBI Taxonomy" id="323545"/>
    <lineage>
        <taxon>Eukaryota</taxon>
        <taxon>Fungi</taxon>
        <taxon>Dikarya</taxon>
        <taxon>Ascomycota</taxon>
        <taxon>Pezizomycotina</taxon>
        <taxon>Sordariomycetes</taxon>
        <taxon>Xylariomycetidae</taxon>
        <taxon>Xylariales</taxon>
        <taxon>Xylariaceae</taxon>
        <taxon>Xylaria</taxon>
    </lineage>
</organism>
<keyword evidence="2" id="KW-0479">Metal-binding</keyword>
<evidence type="ECO:0000256" key="4">
    <source>
        <dbReference type="ARBA" id="ARBA00023163"/>
    </source>
</evidence>
<dbReference type="InterPro" id="IPR007219">
    <property type="entry name" value="XnlR_reg_dom"/>
</dbReference>
<evidence type="ECO:0000256" key="3">
    <source>
        <dbReference type="ARBA" id="ARBA00023015"/>
    </source>
</evidence>
<reference evidence="7 8" key="1">
    <citation type="submission" date="2019-12" db="EMBL/GenBank/DDBJ databases">
        <title>Draft genome sequence of the ascomycete Xylaria multiplex DSM 110363.</title>
        <authorList>
            <person name="Buettner E."/>
            <person name="Kellner H."/>
        </authorList>
    </citation>
    <scope>NUCLEOTIDE SEQUENCE [LARGE SCALE GENOMIC DNA]</scope>
    <source>
        <strain evidence="7 8">DSM 110363</strain>
    </source>
</reference>
<dbReference type="GO" id="GO:0006351">
    <property type="term" value="P:DNA-templated transcription"/>
    <property type="evidence" value="ECO:0007669"/>
    <property type="project" value="InterPro"/>
</dbReference>
<keyword evidence="5" id="KW-0539">Nucleus</keyword>
<accession>A0A7C8IHW0</accession>
<sequence length="521" mass="58063">MAQGALYLFWKWDCLRYLDGHVVLGVRGLAFPVGARKFGCIYSEPIPSAQITSPQSTSTEGDEHTEIIGNLGDLVDVYFDRVYPLPSHAFLHPANTKERCREGKADQALAYAICALATWHSQPDQNARVRADAWSKTAENILLRHLESPTISRLQALLLTINYQMQAGLFQRAFMLTATAARYAAAMRLNHERPDLDPITQEVRRRIIWSLKIIERYFSVGLPEFEAFHIETIYLRFPCSESDFGCEVSGGDDGAYSLFVQLELIRREIMKLTRAVSLCEQPYDPLIKLIAELKGSLDKVALLLSSNTSHASLLTSVDGEGGLLSIRQVFAHISFHQANCDLYRILLKGYPEAAPCVVLDAVDKAHAETAQYECLKHASAIVQILTNLNHNSKSVLLLEFDTAICTYHAVRLILFIARSDHNVDGPTPEFAASRADLCLVAMRRFFAHSALAQPIIDDIERLKEGLAPEEAVVGGLTSPPEFQEGRRNMEQQLSEAAKARQRLAIHSLLRRADFTDDGEGG</sequence>
<dbReference type="PANTHER" id="PTHR47338">
    <property type="entry name" value="ZN(II)2CYS6 TRANSCRIPTION FACTOR (EUROFUNG)-RELATED"/>
    <property type="match status" value="1"/>
</dbReference>
<dbReference type="InParanoid" id="A0A7C8IHW0"/>
<evidence type="ECO:0000256" key="2">
    <source>
        <dbReference type="ARBA" id="ARBA00022723"/>
    </source>
</evidence>